<comment type="caution">
    <text evidence="4">The sequence shown here is derived from an EMBL/GenBank/DDBJ whole genome shotgun (WGS) entry which is preliminary data.</text>
</comment>
<comment type="similarity">
    <text evidence="1">Belongs to the Nre family.</text>
</comment>
<evidence type="ECO:0000256" key="1">
    <source>
        <dbReference type="HAMAP-Rule" id="MF_02096"/>
    </source>
</evidence>
<dbReference type="HAMAP" id="MF_02096">
    <property type="entry name" value="Nre"/>
    <property type="match status" value="1"/>
</dbReference>
<dbReference type="InterPro" id="IPR006978">
    <property type="entry name" value="Nre_N"/>
</dbReference>
<dbReference type="PANTHER" id="PTHR38136">
    <property type="entry name" value="DNA REPAIR PROTEIN"/>
    <property type="match status" value="1"/>
</dbReference>
<dbReference type="Pfam" id="PF04894">
    <property type="entry name" value="Nre_N"/>
    <property type="match status" value="1"/>
</dbReference>
<keyword evidence="1" id="KW-0227">DNA damage</keyword>
<proteinExistence type="inferred from homology"/>
<accession>A0A7C2UKH0</accession>
<dbReference type="Proteomes" id="UP000885664">
    <property type="component" value="Unassembled WGS sequence"/>
</dbReference>
<dbReference type="GO" id="GO:0006281">
    <property type="term" value="P:DNA repair"/>
    <property type="evidence" value="ECO:0007669"/>
    <property type="project" value="UniProtKB-UniRule"/>
</dbReference>
<comment type="caution">
    <text evidence="1">Lacks conserved residue(s) required for the propagation of feature annotation.</text>
</comment>
<protein>
    <recommendedName>
        <fullName evidence="1">DNA repair protein</fullName>
    </recommendedName>
</protein>
<reference evidence="4" key="1">
    <citation type="journal article" date="2020" name="mSystems">
        <title>Genome- and Community-Level Interaction Insights into Carbon Utilization and Element Cycling Functions of Hydrothermarchaeota in Hydrothermal Sediment.</title>
        <authorList>
            <person name="Zhou Z."/>
            <person name="Liu Y."/>
            <person name="Xu W."/>
            <person name="Pan J."/>
            <person name="Luo Z.H."/>
            <person name="Li M."/>
        </authorList>
    </citation>
    <scope>NUCLEOTIDE SEQUENCE [LARGE SCALE GENOMIC DNA]</scope>
    <source>
        <strain evidence="4">SpSt-1259</strain>
    </source>
</reference>
<dbReference type="InterPro" id="IPR033167">
    <property type="entry name" value="Nre"/>
</dbReference>
<dbReference type="AlphaFoldDB" id="A0A7C2UKH0"/>
<dbReference type="PANTHER" id="PTHR38136:SF3">
    <property type="entry name" value="DNA REPAIR PROTEIN"/>
    <property type="match status" value="1"/>
</dbReference>
<dbReference type="EMBL" id="DSFE01000008">
    <property type="protein sequence ID" value="HEU97289.1"/>
    <property type="molecule type" value="Genomic_DNA"/>
</dbReference>
<comment type="function">
    <text evidence="1">Involved in DNA damage repair.</text>
</comment>
<dbReference type="Pfam" id="PF04895">
    <property type="entry name" value="Nre_C"/>
    <property type="match status" value="1"/>
</dbReference>
<gene>
    <name evidence="4" type="ORF">ENO36_00330</name>
</gene>
<dbReference type="InterPro" id="IPR006979">
    <property type="entry name" value="Nre_C"/>
</dbReference>
<keyword evidence="1" id="KW-0234">DNA repair</keyword>
<sequence length="411" mass="46846">MSPGSSLCVVCKGTKKLCGLEECPILLRTKSMFRIFYSVTRKPEVFGMTPPSSVVGEKGYPNVPVLYNIAPGGSEEKASLYDDPKAWQGRLGLKEIVEMRTSLLGGILKVPATDPWKLYEGEVSLALVSTKPVDSEVLLKRPPTLELTFDDIVRPSGLVSPLEKIRISSSPKIDRDIEKFIWEDLLARDAVVELYSRGKDVYLIERALSLGLLGLRRNRKLVPTRWAITAVDDAISNYLRKEVMRYEDISTIEIYRGEYLYNRFFVMLVPGTYEGYWVEVWYPRSIWASNSVEPEIGVAREKVSGEIVPPDGGFSAARLAVLEHLRRIKRRAKYIIVREVLPEYVVPVGNWHIRETVRTALLSKPFFARDYREASDFMESNLLSKAAIEAYRKVMREALSQRSLHEFFDIR</sequence>
<name>A0A7C2UKH0_9CREN</name>
<organism evidence="4">
    <name type="scientific">Fervidicoccus fontis</name>
    <dbReference type="NCBI Taxonomy" id="683846"/>
    <lineage>
        <taxon>Archaea</taxon>
        <taxon>Thermoproteota</taxon>
        <taxon>Thermoprotei</taxon>
        <taxon>Fervidicoccales</taxon>
        <taxon>Fervidicoccaceae</taxon>
        <taxon>Fervidicoccus</taxon>
    </lineage>
</organism>
<evidence type="ECO:0000313" key="4">
    <source>
        <dbReference type="EMBL" id="HEU97289.1"/>
    </source>
</evidence>
<feature type="domain" description="Archaeal Nre N-terminal" evidence="2">
    <location>
        <begin position="17"/>
        <end position="287"/>
    </location>
</feature>
<evidence type="ECO:0000259" key="3">
    <source>
        <dbReference type="Pfam" id="PF04895"/>
    </source>
</evidence>
<evidence type="ECO:0000259" key="2">
    <source>
        <dbReference type="Pfam" id="PF04894"/>
    </source>
</evidence>
<feature type="domain" description="Archaeal Nre C-terminal" evidence="3">
    <location>
        <begin position="309"/>
        <end position="407"/>
    </location>
</feature>